<organism evidence="2 3">
    <name type="scientific">Sedimenticola selenatireducens</name>
    <dbReference type="NCBI Taxonomy" id="191960"/>
    <lineage>
        <taxon>Bacteria</taxon>
        <taxon>Pseudomonadati</taxon>
        <taxon>Pseudomonadota</taxon>
        <taxon>Gammaproteobacteria</taxon>
        <taxon>Chromatiales</taxon>
        <taxon>Sedimenticolaceae</taxon>
        <taxon>Sedimenticola</taxon>
    </lineage>
</organism>
<sequence>MHSGSRVGLITRSVGKFYSPGRTSMPVVEKCFPIQWLQDFGSIYARYSTDGRCSLRSGESRRCSVRIVRRSLVSVVFAIALLPAGNALAVPVELVYQSDPQFGNTTFLLSYDSLADFANASSASSVPTLNNFATGGYLAGFTYDGSQYHLVYQSEPQFGNTTFLLSYDSLADFTNASSASSVPTLNNFATGGYLAGFTYDGSQYHLVYQSDPQFGNTTFLLSYDSLADFTNASSASSVPTLNNFATGGYLAGFNATIPESTVPEPHTLAMLLLGLSGIFIVRRQVSVVKNAGFAHIIRRSEGTP</sequence>
<evidence type="ECO:0000313" key="3">
    <source>
        <dbReference type="Proteomes" id="UP000235015"/>
    </source>
</evidence>
<comment type="caution">
    <text evidence="2">The sequence shown here is derived from an EMBL/GenBank/DDBJ whole genome shotgun (WGS) entry which is preliminary data.</text>
</comment>
<dbReference type="Proteomes" id="UP000235015">
    <property type="component" value="Unassembled WGS sequence"/>
</dbReference>
<accession>A0A2N6CYI2</accession>
<dbReference type="NCBIfam" id="TIGR02595">
    <property type="entry name" value="PEP_CTERM"/>
    <property type="match status" value="1"/>
</dbReference>
<evidence type="ECO:0000313" key="2">
    <source>
        <dbReference type="EMBL" id="PLX62415.1"/>
    </source>
</evidence>
<feature type="domain" description="Ice-binding protein C-terminal" evidence="1">
    <location>
        <begin position="261"/>
        <end position="283"/>
    </location>
</feature>
<proteinExistence type="predicted"/>
<gene>
    <name evidence="2" type="ORF">C0630_06130</name>
</gene>
<protein>
    <recommendedName>
        <fullName evidence="1">Ice-binding protein C-terminal domain-containing protein</fullName>
    </recommendedName>
</protein>
<name>A0A2N6CYI2_9GAMM</name>
<dbReference type="InterPro" id="IPR013424">
    <property type="entry name" value="Ice-binding_C"/>
</dbReference>
<evidence type="ECO:0000259" key="1">
    <source>
        <dbReference type="Pfam" id="PF07589"/>
    </source>
</evidence>
<dbReference type="Pfam" id="PF07589">
    <property type="entry name" value="PEP-CTERM"/>
    <property type="match status" value="1"/>
</dbReference>
<dbReference type="AlphaFoldDB" id="A0A2N6CYI2"/>
<reference evidence="2 3" key="1">
    <citation type="submission" date="2017-11" db="EMBL/GenBank/DDBJ databases">
        <title>Genome-resolved metagenomics identifies genetic mobility, metabolic interactions, and unexpected diversity in perchlorate-reducing communities.</title>
        <authorList>
            <person name="Barnum T.P."/>
            <person name="Figueroa I.A."/>
            <person name="Carlstrom C.I."/>
            <person name="Lucas L.N."/>
            <person name="Engelbrektson A.L."/>
            <person name="Coates J.D."/>
        </authorList>
    </citation>
    <scope>NUCLEOTIDE SEQUENCE [LARGE SCALE GENOMIC DNA]</scope>
    <source>
        <strain evidence="2">BM301</strain>
    </source>
</reference>
<dbReference type="EMBL" id="PKUN01000005">
    <property type="protein sequence ID" value="PLX62415.1"/>
    <property type="molecule type" value="Genomic_DNA"/>
</dbReference>